<keyword evidence="3" id="KW-1185">Reference proteome</keyword>
<proteinExistence type="predicted"/>
<gene>
    <name evidence="2" type="ORF">BN85413820</name>
</gene>
<dbReference type="AlphaFoldDB" id="U4KLU0"/>
<keyword evidence="1" id="KW-0812">Transmembrane</keyword>
<feature type="transmembrane region" description="Helical" evidence="1">
    <location>
        <begin position="166"/>
        <end position="184"/>
    </location>
</feature>
<name>U4KLU0_ALTPJ</name>
<organism evidence="2 3">
    <name type="scientific">Alteracholeplasma palmae (strain ATCC 49389 / J233)</name>
    <name type="common">Acholeplasma palmae</name>
    <dbReference type="NCBI Taxonomy" id="1318466"/>
    <lineage>
        <taxon>Bacteria</taxon>
        <taxon>Bacillati</taxon>
        <taxon>Mycoplasmatota</taxon>
        <taxon>Mollicutes</taxon>
        <taxon>Acholeplasmatales</taxon>
        <taxon>Acholeplasmataceae</taxon>
        <taxon>Acholeplasma</taxon>
    </lineage>
</organism>
<keyword evidence="1" id="KW-0472">Membrane</keyword>
<evidence type="ECO:0000313" key="3">
    <source>
        <dbReference type="Proteomes" id="UP000032740"/>
    </source>
</evidence>
<feature type="transmembrane region" description="Helical" evidence="1">
    <location>
        <begin position="42"/>
        <end position="63"/>
    </location>
</feature>
<dbReference type="EMBL" id="FO681347">
    <property type="protein sequence ID" value="CCV64959.1"/>
    <property type="molecule type" value="Genomic_DNA"/>
</dbReference>
<dbReference type="OrthoDB" id="9816138at2"/>
<dbReference type="RefSeq" id="WP_030003842.1">
    <property type="nucleotide sequence ID" value="NC_022538.1"/>
</dbReference>
<accession>U4KLU0</accession>
<feature type="transmembrane region" description="Helical" evidence="1">
    <location>
        <begin position="233"/>
        <end position="253"/>
    </location>
</feature>
<dbReference type="STRING" id="1318466.BN85413820"/>
<feature type="transmembrane region" description="Helical" evidence="1">
    <location>
        <begin position="100"/>
        <end position="125"/>
    </location>
</feature>
<dbReference type="KEGG" id="apal:BN85413820"/>
<dbReference type="Proteomes" id="UP000032740">
    <property type="component" value="Chromosome"/>
</dbReference>
<feature type="transmembrane region" description="Helical" evidence="1">
    <location>
        <begin position="191"/>
        <end position="213"/>
    </location>
</feature>
<feature type="transmembrane region" description="Helical" evidence="1">
    <location>
        <begin position="16"/>
        <end position="36"/>
    </location>
</feature>
<evidence type="ECO:0000313" key="2">
    <source>
        <dbReference type="EMBL" id="CCV64959.1"/>
    </source>
</evidence>
<evidence type="ECO:0000256" key="1">
    <source>
        <dbReference type="SAM" id="Phobius"/>
    </source>
</evidence>
<sequence>MLFKLIKHELKSSYRNYVPIFVAVLIATGFVALSISNESINGIGLSFMIAMGLVFSLFILMFVNISKSLGDRMFGKPGYLLFTVPASTKDVVLSRIIANFLWVLASTIISMLPIAVFILMIQGIANKQEGGASFDAFEILLAVLGITKEANFLDIMVAVIEKMMTFLHLIAAMFVAFTVSHTAYRGDKKKLVQIVIFIVLVTAVNLFLGSSLFKPSQTATGQILVSTTLQKGYAIIFGVLYTSAAFFGSGYLIDKKLELQ</sequence>
<protein>
    <submittedName>
        <fullName evidence="2">Uncharacterized protein</fullName>
    </submittedName>
</protein>
<reference evidence="2 3" key="1">
    <citation type="journal article" date="2013" name="J. Mol. Microbiol. Biotechnol.">
        <title>Analysis of the Complete Genomes of Acholeplasma brassicae , A. palmae and A. laidlawii and Their Comparison to the Obligate Parasites from ' Candidatus Phytoplasma'.</title>
        <authorList>
            <person name="Kube M."/>
            <person name="Siewert C."/>
            <person name="Migdoll A.M."/>
            <person name="Duduk B."/>
            <person name="Holz S."/>
            <person name="Rabus R."/>
            <person name="Seemuller E."/>
            <person name="Mitrovic J."/>
            <person name="Muller I."/>
            <person name="Buttner C."/>
            <person name="Reinhardt R."/>
        </authorList>
    </citation>
    <scope>NUCLEOTIDE SEQUENCE [LARGE SCALE GENOMIC DNA]</scope>
    <source>
        <strain evidence="2 3">J233</strain>
    </source>
</reference>
<dbReference type="HOGENOM" id="CLU_086294_0_0_14"/>
<keyword evidence="1" id="KW-1133">Transmembrane helix</keyword>